<keyword evidence="1" id="KW-0732">Signal</keyword>
<dbReference type="Proteomes" id="UP001177000">
    <property type="component" value="Chromosome"/>
</dbReference>
<evidence type="ECO:0008006" key="4">
    <source>
        <dbReference type="Google" id="ProtNLM"/>
    </source>
</evidence>
<proteinExistence type="predicted"/>
<name>A0AAQ0NE91_PSEUB</name>
<sequence length="104" mass="11092">MRTLSIILASLVLCACTTQYGNPITDSQLAQIKKGETTKAQLLSSFGQPLATARNSDGTQVMSWGHAKVGFAGSSYKNQGLSVILDENGKVVSYTTTDMASPYR</sequence>
<dbReference type="EMBL" id="OX458335">
    <property type="protein sequence ID" value="CAI8891600.1"/>
    <property type="molecule type" value="Genomic_DNA"/>
</dbReference>
<evidence type="ECO:0000256" key="1">
    <source>
        <dbReference type="SAM" id="SignalP"/>
    </source>
</evidence>
<evidence type="ECO:0000313" key="2">
    <source>
        <dbReference type="EMBL" id="CAI8891600.1"/>
    </source>
</evidence>
<accession>A0AAQ0NE91</accession>
<evidence type="ECO:0000313" key="3">
    <source>
        <dbReference type="Proteomes" id="UP001177000"/>
    </source>
</evidence>
<feature type="chain" id="PRO_5043285334" description="Lipoprotein" evidence="1">
    <location>
        <begin position="22"/>
        <end position="104"/>
    </location>
</feature>
<dbReference type="AlphaFoldDB" id="A0AAQ0NE91"/>
<dbReference type="PROSITE" id="PS51257">
    <property type="entry name" value="PROKAR_LIPOPROTEIN"/>
    <property type="match status" value="1"/>
</dbReference>
<reference evidence="2" key="1">
    <citation type="submission" date="2023-03" db="EMBL/GenBank/DDBJ databases">
        <authorList>
            <person name="Pothier F. J."/>
        </authorList>
    </citation>
    <scope>NUCLEOTIDE SEQUENCE</scope>
    <source>
        <strain evidence="2">DAPP-PG 215</strain>
    </source>
</reference>
<protein>
    <recommendedName>
        <fullName evidence="4">Lipoprotein</fullName>
    </recommendedName>
</protein>
<gene>
    <name evidence="2" type="ORF">DAPPPG215_16615</name>
</gene>
<organism evidence="2 3">
    <name type="scientific">Pseudomonas syringae pv. tomato</name>
    <dbReference type="NCBI Taxonomy" id="323"/>
    <lineage>
        <taxon>Bacteria</taxon>
        <taxon>Pseudomonadati</taxon>
        <taxon>Pseudomonadota</taxon>
        <taxon>Gammaproteobacteria</taxon>
        <taxon>Pseudomonadales</taxon>
        <taxon>Pseudomonadaceae</taxon>
        <taxon>Pseudomonas</taxon>
    </lineage>
</organism>
<feature type="signal peptide" evidence="1">
    <location>
        <begin position="1"/>
        <end position="21"/>
    </location>
</feature>